<dbReference type="Pfam" id="PF03466">
    <property type="entry name" value="LysR_substrate"/>
    <property type="match status" value="1"/>
</dbReference>
<dbReference type="Pfam" id="PF00126">
    <property type="entry name" value="HTH_1"/>
    <property type="match status" value="1"/>
</dbReference>
<keyword evidence="4" id="KW-0804">Transcription</keyword>
<comment type="caution">
    <text evidence="6">The sequence shown here is derived from an EMBL/GenBank/DDBJ whole genome shotgun (WGS) entry which is preliminary data.</text>
</comment>
<accession>A0ABP8CXM8</accession>
<dbReference type="PROSITE" id="PS50931">
    <property type="entry name" value="HTH_LYSR"/>
    <property type="match status" value="1"/>
</dbReference>
<protein>
    <submittedName>
        <fullName evidence="6">LysR substrate-binding domain-containing protein</fullName>
    </submittedName>
</protein>
<dbReference type="Gene3D" id="1.10.10.10">
    <property type="entry name" value="Winged helix-like DNA-binding domain superfamily/Winged helix DNA-binding domain"/>
    <property type="match status" value="1"/>
</dbReference>
<evidence type="ECO:0000256" key="4">
    <source>
        <dbReference type="ARBA" id="ARBA00023163"/>
    </source>
</evidence>
<dbReference type="InterPro" id="IPR000847">
    <property type="entry name" value="LysR_HTH_N"/>
</dbReference>
<dbReference type="Gene3D" id="3.40.190.10">
    <property type="entry name" value="Periplasmic binding protein-like II"/>
    <property type="match status" value="2"/>
</dbReference>
<gene>
    <name evidence="6" type="ORF">GCM10022255_008200</name>
</gene>
<dbReference type="PANTHER" id="PTHR30346">
    <property type="entry name" value="TRANSCRIPTIONAL DUAL REGULATOR HCAR-RELATED"/>
    <property type="match status" value="1"/>
</dbReference>
<dbReference type="PANTHER" id="PTHR30346:SF28">
    <property type="entry name" value="HTH-TYPE TRANSCRIPTIONAL REGULATOR CYNR"/>
    <property type="match status" value="1"/>
</dbReference>
<evidence type="ECO:0000259" key="5">
    <source>
        <dbReference type="PROSITE" id="PS50931"/>
    </source>
</evidence>
<dbReference type="CDD" id="cd08414">
    <property type="entry name" value="PBP2_LTTR_aromatics_like"/>
    <property type="match status" value="1"/>
</dbReference>
<dbReference type="EMBL" id="BAABAT010000002">
    <property type="protein sequence ID" value="GAA4244584.1"/>
    <property type="molecule type" value="Genomic_DNA"/>
</dbReference>
<name>A0ABP8CXM8_9ACTN</name>
<evidence type="ECO:0000256" key="3">
    <source>
        <dbReference type="ARBA" id="ARBA00023125"/>
    </source>
</evidence>
<dbReference type="Proteomes" id="UP001500620">
    <property type="component" value="Unassembled WGS sequence"/>
</dbReference>
<comment type="similarity">
    <text evidence="1">Belongs to the LysR transcriptional regulatory family.</text>
</comment>
<organism evidence="6 7">
    <name type="scientific">Dactylosporangium darangshiense</name>
    <dbReference type="NCBI Taxonomy" id="579108"/>
    <lineage>
        <taxon>Bacteria</taxon>
        <taxon>Bacillati</taxon>
        <taxon>Actinomycetota</taxon>
        <taxon>Actinomycetes</taxon>
        <taxon>Micromonosporales</taxon>
        <taxon>Micromonosporaceae</taxon>
        <taxon>Dactylosporangium</taxon>
    </lineage>
</organism>
<dbReference type="PRINTS" id="PR00039">
    <property type="entry name" value="HTHLYSR"/>
</dbReference>
<dbReference type="RefSeq" id="WP_345121352.1">
    <property type="nucleotide sequence ID" value="NZ_BAABAT010000002.1"/>
</dbReference>
<dbReference type="InterPro" id="IPR036390">
    <property type="entry name" value="WH_DNA-bd_sf"/>
</dbReference>
<reference evidence="7" key="1">
    <citation type="journal article" date="2019" name="Int. J. Syst. Evol. Microbiol.">
        <title>The Global Catalogue of Microorganisms (GCM) 10K type strain sequencing project: providing services to taxonomists for standard genome sequencing and annotation.</title>
        <authorList>
            <consortium name="The Broad Institute Genomics Platform"/>
            <consortium name="The Broad Institute Genome Sequencing Center for Infectious Disease"/>
            <person name="Wu L."/>
            <person name="Ma J."/>
        </authorList>
    </citation>
    <scope>NUCLEOTIDE SEQUENCE [LARGE SCALE GENOMIC DNA]</scope>
    <source>
        <strain evidence="7">JCM 17441</strain>
    </source>
</reference>
<dbReference type="SUPFAM" id="SSF53850">
    <property type="entry name" value="Periplasmic binding protein-like II"/>
    <property type="match status" value="1"/>
</dbReference>
<keyword evidence="3" id="KW-0238">DNA-binding</keyword>
<sequence length="299" mass="31772">MELRQLRSFAALAEEQHFGRAAARLHIAQPALSQQIKQLERELGVALVDRTTRRVELTEAGRRLADHARTVLASADRASSDMALVASGHAGRVSAGFVGTSTYDLLPLAAREVRSELPDVQLDLHGELLSPALLAGLLDGTYDLVVLRPDGMQRRGVEVRTLRRESLVAVLPARHPLAGERSIDLARLAGEPFVMHFSGDRSSMHEHVLAACAAAGFRPTSVMEVGETATLVVFVAAGLGVALVPEPVRSLALRGVSYVALNGAPTVDLGLATRTGEGSPAVRRVAEIVARSAELRGGT</sequence>
<feature type="domain" description="HTH lysR-type" evidence="5">
    <location>
        <begin position="1"/>
        <end position="58"/>
    </location>
</feature>
<keyword evidence="7" id="KW-1185">Reference proteome</keyword>
<evidence type="ECO:0000313" key="6">
    <source>
        <dbReference type="EMBL" id="GAA4244584.1"/>
    </source>
</evidence>
<dbReference type="InterPro" id="IPR036388">
    <property type="entry name" value="WH-like_DNA-bd_sf"/>
</dbReference>
<evidence type="ECO:0000256" key="1">
    <source>
        <dbReference type="ARBA" id="ARBA00009437"/>
    </source>
</evidence>
<dbReference type="SUPFAM" id="SSF46785">
    <property type="entry name" value="Winged helix' DNA-binding domain"/>
    <property type="match status" value="1"/>
</dbReference>
<evidence type="ECO:0000313" key="7">
    <source>
        <dbReference type="Proteomes" id="UP001500620"/>
    </source>
</evidence>
<evidence type="ECO:0000256" key="2">
    <source>
        <dbReference type="ARBA" id="ARBA00023015"/>
    </source>
</evidence>
<proteinExistence type="inferred from homology"/>
<dbReference type="InterPro" id="IPR005119">
    <property type="entry name" value="LysR_subst-bd"/>
</dbReference>
<keyword evidence="2" id="KW-0805">Transcription regulation</keyword>